<evidence type="ECO:0000313" key="3">
    <source>
        <dbReference type="EMBL" id="CAE0147898.1"/>
    </source>
</evidence>
<organism evidence="3">
    <name type="scientific">Haptolina ericina</name>
    <dbReference type="NCBI Taxonomy" id="156174"/>
    <lineage>
        <taxon>Eukaryota</taxon>
        <taxon>Haptista</taxon>
        <taxon>Haptophyta</taxon>
        <taxon>Prymnesiophyceae</taxon>
        <taxon>Prymnesiales</taxon>
        <taxon>Prymnesiaceae</taxon>
        <taxon>Haptolina</taxon>
    </lineage>
</organism>
<accession>A0A7S3BXG5</accession>
<name>A0A7S3BXG5_9EUKA</name>
<feature type="region of interest" description="Disordered" evidence="2">
    <location>
        <begin position="154"/>
        <end position="196"/>
    </location>
</feature>
<gene>
    <name evidence="3" type="ORF">HERI1096_LOCUS37094</name>
</gene>
<feature type="coiled-coil region" evidence="1">
    <location>
        <begin position="38"/>
        <end position="65"/>
    </location>
</feature>
<dbReference type="AlphaFoldDB" id="A0A7S3BXG5"/>
<dbReference type="EMBL" id="HBHX01067064">
    <property type="protein sequence ID" value="CAE0147898.1"/>
    <property type="molecule type" value="Transcribed_RNA"/>
</dbReference>
<evidence type="ECO:0000256" key="2">
    <source>
        <dbReference type="SAM" id="MobiDB-lite"/>
    </source>
</evidence>
<protein>
    <submittedName>
        <fullName evidence="3">Uncharacterized protein</fullName>
    </submittedName>
</protein>
<evidence type="ECO:0000256" key="1">
    <source>
        <dbReference type="SAM" id="Coils"/>
    </source>
</evidence>
<proteinExistence type="predicted"/>
<reference evidence="3" key="1">
    <citation type="submission" date="2021-01" db="EMBL/GenBank/DDBJ databases">
        <authorList>
            <person name="Corre E."/>
            <person name="Pelletier E."/>
            <person name="Niang G."/>
            <person name="Scheremetjew M."/>
            <person name="Finn R."/>
            <person name="Kale V."/>
            <person name="Holt S."/>
            <person name="Cochrane G."/>
            <person name="Meng A."/>
            <person name="Brown T."/>
            <person name="Cohen L."/>
        </authorList>
    </citation>
    <scope>NUCLEOTIDE SEQUENCE</scope>
    <source>
        <strain evidence="3">CCMP281</strain>
    </source>
</reference>
<feature type="region of interest" description="Disordered" evidence="2">
    <location>
        <begin position="1"/>
        <end position="20"/>
    </location>
</feature>
<keyword evidence="1" id="KW-0175">Coiled coil</keyword>
<sequence>MVDSSRKQRMSKHRSEKLQGQLEEKLNLYEARVPGVAGADAEQRLQHVQQEMLALTRKMRTQQAAHTALRSREIELRLSNEGLLQEVARWRRQFGAVAPASPPEAVEPEIPKQTEPRAAAPAAPAAVTSVVDAFASLSREDQVEALLRMQAVRASLRASPPSSPFRQGARSRGGPRPASEAGHVKRGEARGMVLSR</sequence>
<feature type="region of interest" description="Disordered" evidence="2">
    <location>
        <begin position="97"/>
        <end position="121"/>
    </location>
</feature>